<dbReference type="Gene3D" id="3.10.20.810">
    <property type="entry name" value="Phosphoribosyl-AMP cyclohydrolase"/>
    <property type="match status" value="1"/>
</dbReference>
<dbReference type="SUPFAM" id="SSF141734">
    <property type="entry name" value="HisI-like"/>
    <property type="match status" value="1"/>
</dbReference>
<evidence type="ECO:0000256" key="4">
    <source>
        <dbReference type="ARBA" id="ARBA00022490"/>
    </source>
</evidence>
<dbReference type="STRING" id="2018661.A0A2A2K604"/>
<sequence>MSDPRETDPILDPKYDAAGLITAVVTARDGALLMVAHMNAEALAATQSSGEATFWSRSRGRLWKKGETSGNVLRVVEMRIDCDQDALWIIADPAGPASAAIRTGLIDDPTRADLLGSWALDTDRVCVVPGAKGRLRLGALVDYGEGQGCAASGTARRSGDRVQMTFGACRFEARFEGDRIVFPAELPASCDSLCTGRASLAALTVERLSTSTAEAETLRTPGGKLLCPTASAN</sequence>
<comment type="catalytic activity">
    <reaction evidence="1">
        <text>1-(5-phospho-beta-D-ribosyl)-5'-AMP + H2O = 1-(5-phospho-beta-D-ribosyl)-5-[(5-phospho-beta-D-ribosylamino)methylideneamino]imidazole-4-carboxamide</text>
        <dbReference type="Rhea" id="RHEA:20049"/>
        <dbReference type="ChEBI" id="CHEBI:15377"/>
        <dbReference type="ChEBI" id="CHEBI:58435"/>
        <dbReference type="ChEBI" id="CHEBI:59457"/>
        <dbReference type="EC" id="3.5.4.19"/>
    </reaction>
</comment>
<evidence type="ECO:0000256" key="6">
    <source>
        <dbReference type="ARBA" id="ARBA00022801"/>
    </source>
</evidence>
<dbReference type="PANTHER" id="PTHR42945">
    <property type="entry name" value="HISTIDINE BIOSYNTHESIS BIFUNCTIONAL PROTEIN"/>
    <property type="match status" value="1"/>
</dbReference>
<evidence type="ECO:0000256" key="2">
    <source>
        <dbReference type="ARBA" id="ARBA00005169"/>
    </source>
</evidence>
<proteinExistence type="predicted"/>
<dbReference type="Proteomes" id="UP000218231">
    <property type="component" value="Unassembled WGS sequence"/>
</dbReference>
<keyword evidence="6" id="KW-0378">Hydrolase</keyword>
<keyword evidence="10" id="KW-1185">Reference proteome</keyword>
<keyword evidence="5" id="KW-0028">Amino-acid biosynthesis</keyword>
<dbReference type="UniPathway" id="UPA00031">
    <property type="reaction ID" value="UER00008"/>
</dbReference>
<dbReference type="FunFam" id="3.10.20.810:FF:000001">
    <property type="entry name" value="Histidine biosynthesis bifunctional protein HisIE"/>
    <property type="match status" value="1"/>
</dbReference>
<name>A0A2A2K604_9BILA</name>
<evidence type="ECO:0000256" key="1">
    <source>
        <dbReference type="ARBA" id="ARBA00000024"/>
    </source>
</evidence>
<evidence type="ECO:0000313" key="9">
    <source>
        <dbReference type="EMBL" id="PAV69303.1"/>
    </source>
</evidence>
<dbReference type="AlphaFoldDB" id="A0A2A2K604"/>
<gene>
    <name evidence="9" type="ORF">WR25_10697</name>
</gene>
<evidence type="ECO:0000259" key="8">
    <source>
        <dbReference type="Pfam" id="PF01502"/>
    </source>
</evidence>
<evidence type="ECO:0000256" key="5">
    <source>
        <dbReference type="ARBA" id="ARBA00022605"/>
    </source>
</evidence>
<evidence type="ECO:0000256" key="7">
    <source>
        <dbReference type="ARBA" id="ARBA00023102"/>
    </source>
</evidence>
<organism evidence="9 10">
    <name type="scientific">Diploscapter pachys</name>
    <dbReference type="NCBI Taxonomy" id="2018661"/>
    <lineage>
        <taxon>Eukaryota</taxon>
        <taxon>Metazoa</taxon>
        <taxon>Ecdysozoa</taxon>
        <taxon>Nematoda</taxon>
        <taxon>Chromadorea</taxon>
        <taxon>Rhabditida</taxon>
        <taxon>Rhabditina</taxon>
        <taxon>Rhabditomorpha</taxon>
        <taxon>Rhabditoidea</taxon>
        <taxon>Rhabditidae</taxon>
        <taxon>Diploscapter</taxon>
    </lineage>
</organism>
<dbReference type="InterPro" id="IPR002496">
    <property type="entry name" value="PRib_AMP_CycHydrolase_dom"/>
</dbReference>
<dbReference type="GO" id="GO:0000105">
    <property type="term" value="P:L-histidine biosynthetic process"/>
    <property type="evidence" value="ECO:0007669"/>
    <property type="project" value="UniProtKB-UniPathway"/>
</dbReference>
<evidence type="ECO:0000313" key="10">
    <source>
        <dbReference type="Proteomes" id="UP000218231"/>
    </source>
</evidence>
<dbReference type="Pfam" id="PF01502">
    <property type="entry name" value="PRA-CH"/>
    <property type="match status" value="1"/>
</dbReference>
<dbReference type="InterPro" id="IPR038019">
    <property type="entry name" value="PRib_AMP_CycHydrolase_sf"/>
</dbReference>
<comment type="caution">
    <text evidence="9">The sequence shown here is derived from an EMBL/GenBank/DDBJ whole genome shotgun (WGS) entry which is preliminary data.</text>
</comment>
<dbReference type="OrthoDB" id="4338at2759"/>
<dbReference type="GO" id="GO:0004635">
    <property type="term" value="F:phosphoribosyl-AMP cyclohydrolase activity"/>
    <property type="evidence" value="ECO:0007669"/>
    <property type="project" value="UniProtKB-EC"/>
</dbReference>
<reference evidence="9 10" key="1">
    <citation type="journal article" date="2017" name="Curr. Biol.">
        <title>Genome architecture and evolution of a unichromosomal asexual nematode.</title>
        <authorList>
            <person name="Fradin H."/>
            <person name="Zegar C."/>
            <person name="Gutwein M."/>
            <person name="Lucas J."/>
            <person name="Kovtun M."/>
            <person name="Corcoran D."/>
            <person name="Baugh L.R."/>
            <person name="Kiontke K."/>
            <person name="Gunsalus K."/>
            <person name="Fitch D.H."/>
            <person name="Piano F."/>
        </authorList>
    </citation>
    <scope>NUCLEOTIDE SEQUENCE [LARGE SCALE GENOMIC DNA]</scope>
    <source>
        <strain evidence="9">PF1309</strain>
    </source>
</reference>
<dbReference type="GO" id="GO:0004636">
    <property type="term" value="F:phosphoribosyl-ATP diphosphatase activity"/>
    <property type="evidence" value="ECO:0007669"/>
    <property type="project" value="UniProtKB-ARBA"/>
</dbReference>
<feature type="domain" description="Phosphoribosyl-AMP cyclohydrolase" evidence="8">
    <location>
        <begin position="34"/>
        <end position="97"/>
    </location>
</feature>
<comment type="pathway">
    <text evidence="2">Amino-acid biosynthesis; L-histidine biosynthesis; L-histidine from 5-phospho-alpha-D-ribose 1-diphosphate: step 3/9.</text>
</comment>
<accession>A0A2A2K604</accession>
<dbReference type="EC" id="3.5.4.19" evidence="3"/>
<dbReference type="PANTHER" id="PTHR42945:SF9">
    <property type="entry name" value="HISTIDINE BIOSYNTHESIS BIFUNCTIONAL PROTEIN HISIE"/>
    <property type="match status" value="1"/>
</dbReference>
<protein>
    <recommendedName>
        <fullName evidence="3">phosphoribosyl-AMP cyclohydrolase</fullName>
        <ecNumber evidence="3">3.5.4.19</ecNumber>
    </recommendedName>
</protein>
<dbReference type="EMBL" id="LIAE01009547">
    <property type="protein sequence ID" value="PAV69303.1"/>
    <property type="molecule type" value="Genomic_DNA"/>
</dbReference>
<keyword evidence="4" id="KW-0963">Cytoplasm</keyword>
<evidence type="ECO:0000256" key="3">
    <source>
        <dbReference type="ARBA" id="ARBA00012721"/>
    </source>
</evidence>
<keyword evidence="7" id="KW-0368">Histidine biosynthesis</keyword>